<dbReference type="EMBL" id="BARW01000141">
    <property type="protein sequence ID" value="GAI60158.1"/>
    <property type="molecule type" value="Genomic_DNA"/>
</dbReference>
<proteinExistence type="predicted"/>
<dbReference type="AlphaFoldDB" id="X1PW83"/>
<evidence type="ECO:0000256" key="1">
    <source>
        <dbReference type="SAM" id="MobiDB-lite"/>
    </source>
</evidence>
<organism evidence="2">
    <name type="scientific">marine sediment metagenome</name>
    <dbReference type="NCBI Taxonomy" id="412755"/>
    <lineage>
        <taxon>unclassified sequences</taxon>
        <taxon>metagenomes</taxon>
        <taxon>ecological metagenomes</taxon>
    </lineage>
</organism>
<protein>
    <submittedName>
        <fullName evidence="2">Uncharacterized protein</fullName>
    </submittedName>
</protein>
<dbReference type="InterPro" id="IPR021251">
    <property type="entry name" value="DUF2793"/>
</dbReference>
<name>X1PW83_9ZZZZ</name>
<feature type="region of interest" description="Disordered" evidence="1">
    <location>
        <begin position="69"/>
        <end position="93"/>
    </location>
</feature>
<accession>X1PW83</accession>
<reference evidence="2" key="1">
    <citation type="journal article" date="2014" name="Front. Microbiol.">
        <title>High frequency of phylogenetically diverse reductive dehalogenase-homologous genes in deep subseafloor sedimentary metagenomes.</title>
        <authorList>
            <person name="Kawai M."/>
            <person name="Futagami T."/>
            <person name="Toyoda A."/>
            <person name="Takaki Y."/>
            <person name="Nishi S."/>
            <person name="Hori S."/>
            <person name="Arai W."/>
            <person name="Tsubouchi T."/>
            <person name="Morono Y."/>
            <person name="Uchiyama I."/>
            <person name="Ito T."/>
            <person name="Fujiyama A."/>
            <person name="Inagaki F."/>
            <person name="Takami H."/>
        </authorList>
    </citation>
    <scope>NUCLEOTIDE SEQUENCE</scope>
    <source>
        <strain evidence="2">Expedition CK06-06</strain>
    </source>
</reference>
<gene>
    <name evidence="2" type="ORF">S12H4_00883</name>
</gene>
<dbReference type="Pfam" id="PF10983">
    <property type="entry name" value="DUF2793"/>
    <property type="match status" value="1"/>
</dbReference>
<sequence length="309" mass="33242">MAFPKGTALDWLWGDLLEGDIPAEIARNTEVTSEIATHAGIPDAHHTKYTDTEAQDAVKANVEVGDLKAPTKPLDMNSQKISGLATPTAGSDAATKDHVDSVVQGLDWQQSVLDELDTPPGSPITGDRYLVIATATGDWVGHEDDIAEWDGSVWVFTTPNKGFAVWIENVGRQKSFNGTVWVSFGTTVDHGNLIGLGDDDHAQYLNNTRHDVTERHTLGTVVPHDALASLTEKAHGSLTGVGPDDHHVKTGNYEVYGLTEEVTSLPAAAVGDLGRFMRERTGALQATKVFICMQNSADGYEWVQLGIST</sequence>
<evidence type="ECO:0000313" key="2">
    <source>
        <dbReference type="EMBL" id="GAI60158.1"/>
    </source>
</evidence>
<comment type="caution">
    <text evidence="2">The sequence shown here is derived from an EMBL/GenBank/DDBJ whole genome shotgun (WGS) entry which is preliminary data.</text>
</comment>